<evidence type="ECO:0000259" key="1">
    <source>
        <dbReference type="Pfam" id="PF07171"/>
    </source>
</evidence>
<keyword evidence="4" id="KW-1185">Reference proteome</keyword>
<dbReference type="EMBL" id="JACJVP010000019">
    <property type="protein sequence ID" value="MBB6671281.1"/>
    <property type="molecule type" value="Genomic_DNA"/>
</dbReference>
<protein>
    <submittedName>
        <fullName evidence="3">M81 family metallopeptidase</fullName>
    </submittedName>
</protein>
<evidence type="ECO:0000259" key="2">
    <source>
        <dbReference type="Pfam" id="PF07364"/>
    </source>
</evidence>
<comment type="caution">
    <text evidence="3">The sequence shown here is derived from an EMBL/GenBank/DDBJ whole genome shotgun (WGS) entry which is preliminary data.</text>
</comment>
<dbReference type="InterPro" id="IPR015995">
    <property type="entry name" value="MlrC_N"/>
</dbReference>
<sequence length="494" mass="53527">MAEPLRIGVVGVYHETNTFAPGLTHLSDFSHCSTLGESPFMELFRHTRTTMGGVIDASLQDSITLVPGLYVSATPGGIVSDETARQILQQLTHSIQPGLDGWVVILHGAMVSESCQDMEEAILEAIRSRIGIDIPISVTVDLHANLGPNMSQLCNLLVGYDTYPHIDAYERGMEALQLLVRQIRGEIQPVIALARPNMLVVPQKMITTQGVMKQIMEKAFAMERDPDVLNVTVCGGFPYSDVPFAGMCFAVTTNGREALAQCYADELAQLAWSLRDQFRVEAIGVKAALRSVQEAHEGPVILVEGSDNVGGGSPADGTHLLQELLRLPQRSLIVIRDPDAVTIACRQGVGEVFSYPVGGKSDSLHGMPVPVEGKVRLLFDGMYTHRGPYMKGAIAYMGTTAVIEAGPVTLVLTSERVPPWDIGHVESLGLHPSSFHIIVVKSAVAWISAFGPYAKKMIEVDTPGCCTVSLQSLLYRHVPPSVFPWNSVAKEHAE</sequence>
<dbReference type="Proteomes" id="UP000547209">
    <property type="component" value="Unassembled WGS sequence"/>
</dbReference>
<reference evidence="3 4" key="1">
    <citation type="submission" date="2020-08" db="EMBL/GenBank/DDBJ databases">
        <title>Cohnella phylogeny.</title>
        <authorList>
            <person name="Dunlap C."/>
        </authorList>
    </citation>
    <scope>NUCLEOTIDE SEQUENCE [LARGE SCALE GENOMIC DNA]</scope>
    <source>
        <strain evidence="3 4">DSM 28246</strain>
    </source>
</reference>
<evidence type="ECO:0000313" key="3">
    <source>
        <dbReference type="EMBL" id="MBB6671281.1"/>
    </source>
</evidence>
<dbReference type="Pfam" id="PF07171">
    <property type="entry name" value="MlrC_C"/>
    <property type="match status" value="1"/>
</dbReference>
<feature type="domain" description="Microcystin LR degradation protein MlrC C-terminal" evidence="1">
    <location>
        <begin position="304"/>
        <end position="477"/>
    </location>
</feature>
<dbReference type="Pfam" id="PF07364">
    <property type="entry name" value="DUF1485"/>
    <property type="match status" value="1"/>
</dbReference>
<name>A0A7X0RRP7_9BACL</name>
<feature type="domain" description="Microcystin LR degradation protein MlrC N-terminal" evidence="2">
    <location>
        <begin position="6"/>
        <end position="291"/>
    </location>
</feature>
<dbReference type="RefSeq" id="WP_185142766.1">
    <property type="nucleotide sequence ID" value="NZ_JACJVP010000019.1"/>
</dbReference>
<proteinExistence type="predicted"/>
<dbReference type="InterPro" id="IPR010799">
    <property type="entry name" value="MlrC_C"/>
</dbReference>
<dbReference type="PIRSF" id="PIRSF012702">
    <property type="entry name" value="UCP012702"/>
    <property type="match status" value="1"/>
</dbReference>
<gene>
    <name evidence="3" type="ORF">H7C19_11390</name>
</gene>
<evidence type="ECO:0000313" key="4">
    <source>
        <dbReference type="Proteomes" id="UP000547209"/>
    </source>
</evidence>
<organism evidence="3 4">
    <name type="scientific">Cohnella nanjingensis</name>
    <dbReference type="NCBI Taxonomy" id="1387779"/>
    <lineage>
        <taxon>Bacteria</taxon>
        <taxon>Bacillati</taxon>
        <taxon>Bacillota</taxon>
        <taxon>Bacilli</taxon>
        <taxon>Bacillales</taxon>
        <taxon>Paenibacillaceae</taxon>
        <taxon>Cohnella</taxon>
    </lineage>
</organism>
<accession>A0A7X0RRP7</accession>
<dbReference type="AlphaFoldDB" id="A0A7X0RRP7"/>
<dbReference type="InterPro" id="IPR009197">
    <property type="entry name" value="MlrC"/>
</dbReference>